<protein>
    <submittedName>
        <fullName evidence="2">Uncharacterized protein</fullName>
    </submittedName>
</protein>
<feature type="compositionally biased region" description="Basic residues" evidence="1">
    <location>
        <begin position="189"/>
        <end position="200"/>
    </location>
</feature>
<evidence type="ECO:0000313" key="2">
    <source>
        <dbReference type="EMBL" id="RNA09259.1"/>
    </source>
</evidence>
<proteinExistence type="predicted"/>
<accession>A0A3M7QDA3</accession>
<name>A0A3M7QDA3_BRAPC</name>
<feature type="region of interest" description="Disordered" evidence="1">
    <location>
        <begin position="1"/>
        <end position="26"/>
    </location>
</feature>
<feature type="compositionally biased region" description="Basic and acidic residues" evidence="1">
    <location>
        <begin position="175"/>
        <end position="188"/>
    </location>
</feature>
<dbReference type="PANTHER" id="PTHR34438:SF1">
    <property type="entry name" value="CHROMOSOME 2 OPEN READING FRAME 81"/>
    <property type="match status" value="1"/>
</dbReference>
<dbReference type="Pfam" id="PF15479">
    <property type="entry name" value="DUF4639"/>
    <property type="match status" value="1"/>
</dbReference>
<dbReference type="InterPro" id="IPR028042">
    <property type="entry name" value="DUF4639"/>
</dbReference>
<reference evidence="2 3" key="1">
    <citation type="journal article" date="2018" name="Sci. Rep.">
        <title>Genomic signatures of local adaptation to the degree of environmental predictability in rotifers.</title>
        <authorList>
            <person name="Franch-Gras L."/>
            <person name="Hahn C."/>
            <person name="Garcia-Roger E.M."/>
            <person name="Carmona M.J."/>
            <person name="Serra M."/>
            <person name="Gomez A."/>
        </authorList>
    </citation>
    <scope>NUCLEOTIDE SEQUENCE [LARGE SCALE GENOMIC DNA]</scope>
    <source>
        <strain evidence="2">HYR1</strain>
    </source>
</reference>
<evidence type="ECO:0000313" key="3">
    <source>
        <dbReference type="Proteomes" id="UP000276133"/>
    </source>
</evidence>
<sequence length="297" mass="34223">MSKAQARGKGKPSNPSNKKPVESKPATLLEIVPGKFNENDWNSMLEAEDSQEFVWELIDEIFDNTLKTINKNYLDNQTIPYTINEARKAMLHILDWQFLSKDKDDDLTEIWVEDTEPDACVIDSWAQGFVDSVQKRDPTPVQSKHQTPQEETRPNFLEELNRMLTKPSSPRVKSAKKEKTPDPDEQKAKKIHEHKSKKKKLDSISRRVLEAPVESEVKKTIPREKNFITEIKKMEEPISRAPVACQSILKTLLSRPLTMREIEIDSDGNVQSIAKLDFDKAPVNNKSENNFFYLIYL</sequence>
<gene>
    <name evidence="2" type="ORF">BpHYR1_040928</name>
</gene>
<organism evidence="2 3">
    <name type="scientific">Brachionus plicatilis</name>
    <name type="common">Marine rotifer</name>
    <name type="synonym">Brachionus muelleri</name>
    <dbReference type="NCBI Taxonomy" id="10195"/>
    <lineage>
        <taxon>Eukaryota</taxon>
        <taxon>Metazoa</taxon>
        <taxon>Spiralia</taxon>
        <taxon>Gnathifera</taxon>
        <taxon>Rotifera</taxon>
        <taxon>Eurotatoria</taxon>
        <taxon>Monogononta</taxon>
        <taxon>Pseudotrocha</taxon>
        <taxon>Ploima</taxon>
        <taxon>Brachionidae</taxon>
        <taxon>Brachionus</taxon>
    </lineage>
</organism>
<dbReference type="EMBL" id="REGN01006502">
    <property type="protein sequence ID" value="RNA09259.1"/>
    <property type="molecule type" value="Genomic_DNA"/>
</dbReference>
<feature type="region of interest" description="Disordered" evidence="1">
    <location>
        <begin position="135"/>
        <end position="203"/>
    </location>
</feature>
<keyword evidence="3" id="KW-1185">Reference proteome</keyword>
<feature type="compositionally biased region" description="Basic residues" evidence="1">
    <location>
        <begin position="1"/>
        <end position="10"/>
    </location>
</feature>
<evidence type="ECO:0000256" key="1">
    <source>
        <dbReference type="SAM" id="MobiDB-lite"/>
    </source>
</evidence>
<comment type="caution">
    <text evidence="2">The sequence shown here is derived from an EMBL/GenBank/DDBJ whole genome shotgun (WGS) entry which is preliminary data.</text>
</comment>
<dbReference type="PANTHER" id="PTHR34438">
    <property type="entry name" value="SI:DKEY-97L20.6"/>
    <property type="match status" value="1"/>
</dbReference>
<dbReference type="OrthoDB" id="193650at2759"/>
<dbReference type="Proteomes" id="UP000276133">
    <property type="component" value="Unassembled WGS sequence"/>
</dbReference>
<dbReference type="AlphaFoldDB" id="A0A3M7QDA3"/>
<dbReference type="STRING" id="10195.A0A3M7QDA3"/>